<comment type="subunit">
    <text evidence="10">Monomer. Associates with 30S ribosomal subunit, binds 16S rRNA.</text>
</comment>
<dbReference type="SUPFAM" id="SSF50249">
    <property type="entry name" value="Nucleic acid-binding proteins"/>
    <property type="match status" value="1"/>
</dbReference>
<comment type="similarity">
    <text evidence="10">Belongs to the TRAFAC class YlqF/YawG GTPase family. RsgA subfamily.</text>
</comment>
<dbReference type="PANTHER" id="PTHR32120">
    <property type="entry name" value="SMALL RIBOSOMAL SUBUNIT BIOGENESIS GTPASE RSGA"/>
    <property type="match status" value="1"/>
</dbReference>
<dbReference type="EMBL" id="LSGP01000013">
    <property type="protein sequence ID" value="KYZ77199.1"/>
    <property type="molecule type" value="Genomic_DNA"/>
</dbReference>
<dbReference type="EC" id="3.6.1.-" evidence="10"/>
<feature type="binding site" evidence="10">
    <location>
        <begin position="163"/>
        <end position="171"/>
    </location>
    <ligand>
        <name>GTP</name>
        <dbReference type="ChEBI" id="CHEBI:37565"/>
    </ligand>
</feature>
<feature type="binding site" evidence="10">
    <location>
        <position position="245"/>
    </location>
    <ligand>
        <name>Zn(2+)</name>
        <dbReference type="ChEBI" id="CHEBI:29105"/>
    </ligand>
</feature>
<dbReference type="Gene3D" id="2.40.50.140">
    <property type="entry name" value="Nucleic acid-binding proteins"/>
    <property type="match status" value="1"/>
</dbReference>
<keyword evidence="8 10" id="KW-0694">RNA-binding</keyword>
<dbReference type="PANTHER" id="PTHR32120:SF11">
    <property type="entry name" value="SMALL RIBOSOMAL SUBUNIT BIOGENESIS GTPASE RSGA 1, MITOCHONDRIAL-RELATED"/>
    <property type="match status" value="1"/>
</dbReference>
<dbReference type="InterPro" id="IPR010914">
    <property type="entry name" value="RsgA_GTPase_dom"/>
</dbReference>
<dbReference type="NCBIfam" id="TIGR00157">
    <property type="entry name" value="ribosome small subunit-dependent GTPase A"/>
    <property type="match status" value="1"/>
</dbReference>
<dbReference type="InterPro" id="IPR004881">
    <property type="entry name" value="Ribosome_biogen_GTPase_RsgA"/>
</dbReference>
<evidence type="ECO:0000313" key="14">
    <source>
        <dbReference type="Proteomes" id="UP000076268"/>
    </source>
</evidence>
<keyword evidence="7 10" id="KW-0862">Zinc</keyword>
<dbReference type="Proteomes" id="UP000076268">
    <property type="component" value="Unassembled WGS sequence"/>
</dbReference>
<dbReference type="RefSeq" id="WP_066239097.1">
    <property type="nucleotide sequence ID" value="NZ_LSGP01000013.1"/>
</dbReference>
<name>A0A154BTE4_ANASB</name>
<comment type="caution">
    <text evidence="13">The sequence shown here is derived from an EMBL/GenBank/DDBJ whole genome shotgun (WGS) entry which is preliminary data.</text>
</comment>
<feature type="binding site" evidence="10">
    <location>
        <position position="258"/>
    </location>
    <ligand>
        <name>Zn(2+)</name>
        <dbReference type="ChEBI" id="CHEBI:29105"/>
    </ligand>
</feature>
<accession>A0A154BTE4</accession>
<feature type="domain" description="EngC GTPase" evidence="11">
    <location>
        <begin position="72"/>
        <end position="219"/>
    </location>
</feature>
<dbReference type="Gene3D" id="1.10.40.50">
    <property type="entry name" value="Probable gtpase engc, domain 3"/>
    <property type="match status" value="1"/>
</dbReference>
<dbReference type="Pfam" id="PF16745">
    <property type="entry name" value="RsgA_N"/>
    <property type="match status" value="1"/>
</dbReference>
<evidence type="ECO:0000256" key="10">
    <source>
        <dbReference type="HAMAP-Rule" id="MF_01820"/>
    </source>
</evidence>
<gene>
    <name evidence="10" type="primary">rsgA</name>
    <name evidence="13" type="ORF">AXX12_03440</name>
</gene>
<dbReference type="InterPro" id="IPR031944">
    <property type="entry name" value="RsgA_N"/>
</dbReference>
<dbReference type="HAMAP" id="MF_01820">
    <property type="entry name" value="GTPase_RsgA"/>
    <property type="match status" value="1"/>
</dbReference>
<dbReference type="PROSITE" id="PS50936">
    <property type="entry name" value="ENGC_GTPASE"/>
    <property type="match status" value="1"/>
</dbReference>
<dbReference type="InterPro" id="IPR012340">
    <property type="entry name" value="NA-bd_OB-fold"/>
</dbReference>
<comment type="function">
    <text evidence="10">One of several proteins that assist in the late maturation steps of the functional core of the 30S ribosomal subunit. Helps release RbfA from mature subunits. May play a role in the assembly of ribosomal proteins into the subunit. Circularly permuted GTPase that catalyzes slow GTP hydrolysis, GTPase activity is stimulated by the 30S ribosomal subunit.</text>
</comment>
<evidence type="ECO:0000256" key="2">
    <source>
        <dbReference type="ARBA" id="ARBA00022517"/>
    </source>
</evidence>
<dbReference type="InterPro" id="IPR030378">
    <property type="entry name" value="G_CP_dom"/>
</dbReference>
<dbReference type="GO" id="GO:0046872">
    <property type="term" value="F:metal ion binding"/>
    <property type="evidence" value="ECO:0007669"/>
    <property type="project" value="UniProtKB-KW"/>
</dbReference>
<evidence type="ECO:0000256" key="1">
    <source>
        <dbReference type="ARBA" id="ARBA00022490"/>
    </source>
</evidence>
<keyword evidence="14" id="KW-1185">Reference proteome</keyword>
<dbReference type="GO" id="GO:0005525">
    <property type="term" value="F:GTP binding"/>
    <property type="evidence" value="ECO:0007669"/>
    <property type="project" value="UniProtKB-UniRule"/>
</dbReference>
<dbReference type="SUPFAM" id="SSF52540">
    <property type="entry name" value="P-loop containing nucleoside triphosphate hydrolases"/>
    <property type="match status" value="1"/>
</dbReference>
<feature type="domain" description="CP-type G" evidence="12">
    <location>
        <begin position="63"/>
        <end position="221"/>
    </location>
</feature>
<keyword evidence="5 10" id="KW-0547">Nucleotide-binding</keyword>
<evidence type="ECO:0000256" key="4">
    <source>
        <dbReference type="ARBA" id="ARBA00022730"/>
    </source>
</evidence>
<keyword evidence="2 10" id="KW-0690">Ribosome biogenesis</keyword>
<dbReference type="AlphaFoldDB" id="A0A154BTE4"/>
<feature type="binding site" evidence="10">
    <location>
        <position position="252"/>
    </location>
    <ligand>
        <name>Zn(2+)</name>
        <dbReference type="ChEBI" id="CHEBI:29105"/>
    </ligand>
</feature>
<dbReference type="InterPro" id="IPR027417">
    <property type="entry name" value="P-loop_NTPase"/>
</dbReference>
<dbReference type="OrthoDB" id="9809485at2"/>
<keyword evidence="1 10" id="KW-0963">Cytoplasm</keyword>
<dbReference type="Pfam" id="PF03193">
    <property type="entry name" value="RsgA_GTPase"/>
    <property type="match status" value="1"/>
</dbReference>
<dbReference type="GO" id="GO:0019843">
    <property type="term" value="F:rRNA binding"/>
    <property type="evidence" value="ECO:0007669"/>
    <property type="project" value="UniProtKB-KW"/>
</dbReference>
<evidence type="ECO:0000256" key="9">
    <source>
        <dbReference type="ARBA" id="ARBA00023134"/>
    </source>
</evidence>
<comment type="subcellular location">
    <subcellularLocation>
        <location evidence="10">Cytoplasm</location>
    </subcellularLocation>
</comment>
<dbReference type="GO" id="GO:0042274">
    <property type="term" value="P:ribosomal small subunit biogenesis"/>
    <property type="evidence" value="ECO:0007669"/>
    <property type="project" value="UniProtKB-UniRule"/>
</dbReference>
<organism evidence="13 14">
    <name type="scientific">Anaerosporomusa subterranea</name>
    <dbReference type="NCBI Taxonomy" id="1794912"/>
    <lineage>
        <taxon>Bacteria</taxon>
        <taxon>Bacillati</taxon>
        <taxon>Bacillota</taxon>
        <taxon>Negativicutes</taxon>
        <taxon>Acetonemataceae</taxon>
        <taxon>Anaerosporomusa</taxon>
    </lineage>
</organism>
<sequence>MNQGTVIKTYNSFYYVQTSQSVVTCTLRGRFKQERFSLLVGDVVRFNHIANEKGVIEEILPRRSMLKRPMVANVDQVLLTFAAVNPDISCILVDRFLALVELSGLPAILCINKMDMADSADIGKIVDRYRQIGYQVIQVSAKQAWSIDQLREILNDKVTVFAGPSGVGKSSLLNALQPGLTLTTGEVSKKIGRGRHTTRYAELLPLEAGGFVVDTPGFSFTEFTDIEENELMRCFPEFLPLLAKCRFSTCLHLKEPQCAVKDAVAAGSIFPERYDAYVALMAELRENRKGY</sequence>
<evidence type="ECO:0000256" key="3">
    <source>
        <dbReference type="ARBA" id="ARBA00022723"/>
    </source>
</evidence>
<evidence type="ECO:0000256" key="8">
    <source>
        <dbReference type="ARBA" id="ARBA00022884"/>
    </source>
</evidence>
<evidence type="ECO:0000256" key="7">
    <source>
        <dbReference type="ARBA" id="ARBA00022833"/>
    </source>
</evidence>
<dbReference type="CDD" id="cd01854">
    <property type="entry name" value="YjeQ_EngC"/>
    <property type="match status" value="1"/>
</dbReference>
<evidence type="ECO:0000259" key="12">
    <source>
        <dbReference type="PROSITE" id="PS51721"/>
    </source>
</evidence>
<keyword evidence="9 10" id="KW-0342">GTP-binding</keyword>
<keyword evidence="4 10" id="KW-0699">rRNA-binding</keyword>
<evidence type="ECO:0000256" key="6">
    <source>
        <dbReference type="ARBA" id="ARBA00022801"/>
    </source>
</evidence>
<dbReference type="Gene3D" id="3.40.50.300">
    <property type="entry name" value="P-loop containing nucleotide triphosphate hydrolases"/>
    <property type="match status" value="1"/>
</dbReference>
<keyword evidence="3 10" id="KW-0479">Metal-binding</keyword>
<feature type="binding site" evidence="10">
    <location>
        <position position="250"/>
    </location>
    <ligand>
        <name>Zn(2+)</name>
        <dbReference type="ChEBI" id="CHEBI:29105"/>
    </ligand>
</feature>
<dbReference type="GO" id="GO:0003924">
    <property type="term" value="F:GTPase activity"/>
    <property type="evidence" value="ECO:0007669"/>
    <property type="project" value="UniProtKB-UniRule"/>
</dbReference>
<dbReference type="GO" id="GO:0005737">
    <property type="term" value="C:cytoplasm"/>
    <property type="evidence" value="ECO:0007669"/>
    <property type="project" value="UniProtKB-SubCell"/>
</dbReference>
<dbReference type="STRING" id="1794912.AXX12_03440"/>
<reference evidence="13 14" key="1">
    <citation type="submission" date="2016-02" db="EMBL/GenBank/DDBJ databases">
        <title>Anaerosporomusa subterraneum gen. nov., sp. nov., a spore-forming obligate anaerobe isolated from saprolite.</title>
        <authorList>
            <person name="Choi J.K."/>
            <person name="Shah M."/>
            <person name="Yee N."/>
        </authorList>
    </citation>
    <scope>NUCLEOTIDE SEQUENCE [LARGE SCALE GENOMIC DNA]</scope>
    <source>
        <strain evidence="13 14">RU4</strain>
    </source>
</reference>
<protein>
    <recommendedName>
        <fullName evidence="10">Small ribosomal subunit biogenesis GTPase RsgA</fullName>
        <ecNumber evidence="10">3.6.1.-</ecNumber>
    </recommendedName>
</protein>
<keyword evidence="6 10" id="KW-0378">Hydrolase</keyword>
<comment type="cofactor">
    <cofactor evidence="10">
        <name>Zn(2+)</name>
        <dbReference type="ChEBI" id="CHEBI:29105"/>
    </cofactor>
    <text evidence="10">Binds 1 zinc ion per subunit.</text>
</comment>
<evidence type="ECO:0000313" key="13">
    <source>
        <dbReference type="EMBL" id="KYZ77199.1"/>
    </source>
</evidence>
<evidence type="ECO:0000256" key="5">
    <source>
        <dbReference type="ARBA" id="ARBA00022741"/>
    </source>
</evidence>
<evidence type="ECO:0000259" key="11">
    <source>
        <dbReference type="PROSITE" id="PS50936"/>
    </source>
</evidence>
<dbReference type="CDD" id="cd04466">
    <property type="entry name" value="S1_YloQ_GTPase"/>
    <property type="match status" value="1"/>
</dbReference>
<feature type="binding site" evidence="10">
    <location>
        <begin position="112"/>
        <end position="115"/>
    </location>
    <ligand>
        <name>GTP</name>
        <dbReference type="ChEBI" id="CHEBI:37565"/>
    </ligand>
</feature>
<proteinExistence type="inferred from homology"/>
<dbReference type="PROSITE" id="PS51721">
    <property type="entry name" value="G_CP"/>
    <property type="match status" value="1"/>
</dbReference>